<evidence type="ECO:0000256" key="1">
    <source>
        <dbReference type="SAM" id="Phobius"/>
    </source>
</evidence>
<keyword evidence="3" id="KW-1185">Reference proteome</keyword>
<name>A0A2S4M6E7_9HYPH</name>
<keyword evidence="1" id="KW-1133">Transmembrane helix</keyword>
<protein>
    <submittedName>
        <fullName evidence="2">Uncharacterized protein</fullName>
    </submittedName>
</protein>
<dbReference type="AlphaFoldDB" id="A0A2S4M6E7"/>
<keyword evidence="1" id="KW-0812">Transmembrane</keyword>
<evidence type="ECO:0000313" key="2">
    <source>
        <dbReference type="EMBL" id="POR50303.1"/>
    </source>
</evidence>
<proteinExistence type="predicted"/>
<comment type="caution">
    <text evidence="2">The sequence shown here is derived from an EMBL/GenBank/DDBJ whole genome shotgun (WGS) entry which is preliminary data.</text>
</comment>
<gene>
    <name evidence="2" type="ORF">CYD53_10910</name>
</gene>
<keyword evidence="1" id="KW-0472">Membrane</keyword>
<reference evidence="2 3" key="1">
    <citation type="submission" date="2018-01" db="EMBL/GenBank/DDBJ databases">
        <title>Genomic Encyclopedia of Type Strains, Phase III (KMG-III): the genomes of soil and plant-associated and newly described type strains.</title>
        <authorList>
            <person name="Whitman W."/>
        </authorList>
    </citation>
    <scope>NUCLEOTIDE SEQUENCE [LARGE SCALE GENOMIC DNA]</scope>
    <source>
        <strain evidence="2 3">1131</strain>
    </source>
</reference>
<accession>A0A2S4M6E7</accession>
<dbReference type="Proteomes" id="UP000236919">
    <property type="component" value="Unassembled WGS sequence"/>
</dbReference>
<dbReference type="RefSeq" id="WP_181011904.1">
    <property type="nucleotide sequence ID" value="NZ_PQFZ01000009.1"/>
</dbReference>
<organism evidence="2 3">
    <name type="scientific">Bosea psychrotolerans</name>
    <dbReference type="NCBI Taxonomy" id="1871628"/>
    <lineage>
        <taxon>Bacteria</taxon>
        <taxon>Pseudomonadati</taxon>
        <taxon>Pseudomonadota</taxon>
        <taxon>Alphaproteobacteria</taxon>
        <taxon>Hyphomicrobiales</taxon>
        <taxon>Boseaceae</taxon>
        <taxon>Bosea</taxon>
    </lineage>
</organism>
<sequence>MATTFVAALITGGSMALVLFGGAVSAGALTGEALSLALAATTVLAVLSAAALDS</sequence>
<feature type="transmembrane region" description="Helical" evidence="1">
    <location>
        <begin position="35"/>
        <end position="52"/>
    </location>
</feature>
<evidence type="ECO:0000313" key="3">
    <source>
        <dbReference type="Proteomes" id="UP000236919"/>
    </source>
</evidence>
<dbReference type="EMBL" id="PQFZ01000009">
    <property type="protein sequence ID" value="POR50303.1"/>
    <property type="molecule type" value="Genomic_DNA"/>
</dbReference>